<proteinExistence type="predicted"/>
<dbReference type="EnsemblProtists" id="EOD07752">
    <property type="protein sequence ID" value="EOD07752"/>
    <property type="gene ID" value="EMIHUDRAFT_218313"/>
</dbReference>
<keyword evidence="6" id="KW-1185">Reference proteome</keyword>
<keyword evidence="3" id="KW-0934">Plastid</keyword>
<comment type="subcellular location">
    <subcellularLocation>
        <location evidence="1">Plastid</location>
        <location evidence="1">Chloroplast</location>
    </subcellularLocation>
</comment>
<dbReference type="GO" id="GO:0009507">
    <property type="term" value="C:chloroplast"/>
    <property type="evidence" value="ECO:0007669"/>
    <property type="project" value="UniProtKB-SubCell"/>
</dbReference>
<sequence>MLGAISPLALGLAGAAAPSVAVTRAAVSMAGSVDSMIGKYSIKGTVYDPLDLASKYDVNWLREAELKHGRVCMLAVAGFLANDAGWGLPGLDIKHTTGWST</sequence>
<dbReference type="SUPFAM" id="SSF103511">
    <property type="entry name" value="Chlorophyll a-b binding protein"/>
    <property type="match status" value="1"/>
</dbReference>
<accession>A0A0D3I917</accession>
<evidence type="ECO:0000256" key="1">
    <source>
        <dbReference type="ARBA" id="ARBA00004229"/>
    </source>
</evidence>
<dbReference type="Gene3D" id="1.10.3460.10">
    <property type="entry name" value="Chlorophyll a/b binding protein domain"/>
    <property type="match status" value="1"/>
</dbReference>
<feature type="signal peptide" evidence="4">
    <location>
        <begin position="1"/>
        <end position="15"/>
    </location>
</feature>
<dbReference type="AlphaFoldDB" id="A0A0D3I917"/>
<dbReference type="Proteomes" id="UP000013827">
    <property type="component" value="Unassembled WGS sequence"/>
</dbReference>
<dbReference type="InterPro" id="IPR022796">
    <property type="entry name" value="Chloroa_b-bind"/>
</dbReference>
<dbReference type="RefSeq" id="XP_005760181.1">
    <property type="nucleotide sequence ID" value="XM_005760124.1"/>
</dbReference>
<protein>
    <recommendedName>
        <fullName evidence="7">Light harvesting protein</fullName>
    </recommendedName>
</protein>
<evidence type="ECO:0000256" key="4">
    <source>
        <dbReference type="SAM" id="SignalP"/>
    </source>
</evidence>
<dbReference type="HOGENOM" id="CLU_2297012_0_0_1"/>
<name>A0A0D3I917_EMIH1</name>
<keyword evidence="4" id="KW-0732">Signal</keyword>
<evidence type="ECO:0000256" key="3">
    <source>
        <dbReference type="ARBA" id="ARBA00022640"/>
    </source>
</evidence>
<evidence type="ECO:0008006" key="7">
    <source>
        <dbReference type="Google" id="ProtNLM"/>
    </source>
</evidence>
<reference evidence="5" key="2">
    <citation type="submission" date="2024-10" db="UniProtKB">
        <authorList>
            <consortium name="EnsemblProtists"/>
        </authorList>
    </citation>
    <scope>IDENTIFICATION</scope>
</reference>
<evidence type="ECO:0000256" key="2">
    <source>
        <dbReference type="ARBA" id="ARBA00022528"/>
    </source>
</evidence>
<dbReference type="Pfam" id="PF00504">
    <property type="entry name" value="Chloroa_b-bind"/>
    <property type="match status" value="1"/>
</dbReference>
<organism evidence="5 6">
    <name type="scientific">Emiliania huxleyi (strain CCMP1516)</name>
    <dbReference type="NCBI Taxonomy" id="280463"/>
    <lineage>
        <taxon>Eukaryota</taxon>
        <taxon>Haptista</taxon>
        <taxon>Haptophyta</taxon>
        <taxon>Prymnesiophyceae</taxon>
        <taxon>Isochrysidales</taxon>
        <taxon>Noelaerhabdaceae</taxon>
        <taxon>Emiliania</taxon>
    </lineage>
</organism>
<dbReference type="KEGG" id="ehx:EMIHUDRAFT_218313"/>
<keyword evidence="2" id="KW-0150">Chloroplast</keyword>
<dbReference type="GeneID" id="17253883"/>
<evidence type="ECO:0000313" key="6">
    <source>
        <dbReference type="Proteomes" id="UP000013827"/>
    </source>
</evidence>
<reference evidence="6" key="1">
    <citation type="journal article" date="2013" name="Nature">
        <title>Pan genome of the phytoplankton Emiliania underpins its global distribution.</title>
        <authorList>
            <person name="Read B.A."/>
            <person name="Kegel J."/>
            <person name="Klute M.J."/>
            <person name="Kuo A."/>
            <person name="Lefebvre S.C."/>
            <person name="Maumus F."/>
            <person name="Mayer C."/>
            <person name="Miller J."/>
            <person name="Monier A."/>
            <person name="Salamov A."/>
            <person name="Young J."/>
            <person name="Aguilar M."/>
            <person name="Claverie J.M."/>
            <person name="Frickenhaus S."/>
            <person name="Gonzalez K."/>
            <person name="Herman E.K."/>
            <person name="Lin Y.C."/>
            <person name="Napier J."/>
            <person name="Ogata H."/>
            <person name="Sarno A.F."/>
            <person name="Shmutz J."/>
            <person name="Schroeder D."/>
            <person name="de Vargas C."/>
            <person name="Verret F."/>
            <person name="von Dassow P."/>
            <person name="Valentin K."/>
            <person name="Van de Peer Y."/>
            <person name="Wheeler G."/>
            <person name="Dacks J.B."/>
            <person name="Delwiche C.F."/>
            <person name="Dyhrman S.T."/>
            <person name="Glockner G."/>
            <person name="John U."/>
            <person name="Richards T."/>
            <person name="Worden A.Z."/>
            <person name="Zhang X."/>
            <person name="Grigoriev I.V."/>
            <person name="Allen A.E."/>
            <person name="Bidle K."/>
            <person name="Borodovsky M."/>
            <person name="Bowler C."/>
            <person name="Brownlee C."/>
            <person name="Cock J.M."/>
            <person name="Elias M."/>
            <person name="Gladyshev V.N."/>
            <person name="Groth M."/>
            <person name="Guda C."/>
            <person name="Hadaegh A."/>
            <person name="Iglesias-Rodriguez M.D."/>
            <person name="Jenkins J."/>
            <person name="Jones B.M."/>
            <person name="Lawson T."/>
            <person name="Leese F."/>
            <person name="Lindquist E."/>
            <person name="Lobanov A."/>
            <person name="Lomsadze A."/>
            <person name="Malik S.B."/>
            <person name="Marsh M.E."/>
            <person name="Mackinder L."/>
            <person name="Mock T."/>
            <person name="Mueller-Roeber B."/>
            <person name="Pagarete A."/>
            <person name="Parker M."/>
            <person name="Probert I."/>
            <person name="Quesneville H."/>
            <person name="Raines C."/>
            <person name="Rensing S.A."/>
            <person name="Riano-Pachon D.M."/>
            <person name="Richier S."/>
            <person name="Rokitta S."/>
            <person name="Shiraiwa Y."/>
            <person name="Soanes D.M."/>
            <person name="van der Giezen M."/>
            <person name="Wahlund T.M."/>
            <person name="Williams B."/>
            <person name="Wilson W."/>
            <person name="Wolfe G."/>
            <person name="Wurch L.L."/>
        </authorList>
    </citation>
    <scope>NUCLEOTIDE SEQUENCE</scope>
</reference>
<evidence type="ECO:0000313" key="5">
    <source>
        <dbReference type="EnsemblProtists" id="EOD07752"/>
    </source>
</evidence>
<dbReference type="PaxDb" id="2903-EOD07752"/>
<feature type="chain" id="PRO_5044185302" description="Light harvesting protein" evidence="4">
    <location>
        <begin position="16"/>
        <end position="101"/>
    </location>
</feature>